<name>A0A7T8GPD1_CALRO</name>
<organism evidence="1 2">
    <name type="scientific">Caligus rogercresseyi</name>
    <name type="common">Sea louse</name>
    <dbReference type="NCBI Taxonomy" id="217165"/>
    <lineage>
        <taxon>Eukaryota</taxon>
        <taxon>Metazoa</taxon>
        <taxon>Ecdysozoa</taxon>
        <taxon>Arthropoda</taxon>
        <taxon>Crustacea</taxon>
        <taxon>Multicrustacea</taxon>
        <taxon>Hexanauplia</taxon>
        <taxon>Copepoda</taxon>
        <taxon>Siphonostomatoida</taxon>
        <taxon>Caligidae</taxon>
        <taxon>Caligus</taxon>
    </lineage>
</organism>
<sequence length="90" mass="9865">MDVEDGITSTSGISLREQAFPLNEVAPRWWPWRPGNTFTPTTGMAVPGTRLVISFSPSEEAHEVHDSSGVPTLEGDSYFCMPRNISVELA</sequence>
<dbReference type="AlphaFoldDB" id="A0A7T8GPD1"/>
<dbReference type="Proteomes" id="UP000595437">
    <property type="component" value="Chromosome 18"/>
</dbReference>
<protein>
    <submittedName>
        <fullName evidence="1">Uncharacterized protein</fullName>
    </submittedName>
</protein>
<keyword evidence="2" id="KW-1185">Reference proteome</keyword>
<accession>A0A7T8GPD1</accession>
<dbReference type="EMBL" id="CP045907">
    <property type="protein sequence ID" value="QQP35046.1"/>
    <property type="molecule type" value="Genomic_DNA"/>
</dbReference>
<reference evidence="2" key="1">
    <citation type="submission" date="2021-01" db="EMBL/GenBank/DDBJ databases">
        <title>Caligus Genome Assembly.</title>
        <authorList>
            <person name="Gallardo-Escarate C."/>
        </authorList>
    </citation>
    <scope>NUCLEOTIDE SEQUENCE [LARGE SCALE GENOMIC DNA]</scope>
</reference>
<gene>
    <name evidence="1" type="ORF">FKW44_023159</name>
</gene>
<evidence type="ECO:0000313" key="2">
    <source>
        <dbReference type="Proteomes" id="UP000595437"/>
    </source>
</evidence>
<proteinExistence type="predicted"/>
<evidence type="ECO:0000313" key="1">
    <source>
        <dbReference type="EMBL" id="QQP35046.1"/>
    </source>
</evidence>